<evidence type="ECO:0000256" key="4">
    <source>
        <dbReference type="ARBA" id="ARBA00022729"/>
    </source>
</evidence>
<dbReference type="GO" id="GO:0004672">
    <property type="term" value="F:protein kinase activity"/>
    <property type="evidence" value="ECO:0007669"/>
    <property type="project" value="InterPro"/>
</dbReference>
<name>A0A3M6UZW5_POCDA</name>
<evidence type="ECO:0000256" key="7">
    <source>
        <dbReference type="ARBA" id="ARBA00023134"/>
    </source>
</evidence>
<dbReference type="InterPro" id="IPR000719">
    <property type="entry name" value="Prot_kinase_dom"/>
</dbReference>
<feature type="domain" description="Guanylate cyclase" evidence="18">
    <location>
        <begin position="764"/>
        <end position="895"/>
    </location>
</feature>
<dbReference type="SUPFAM" id="SSF53822">
    <property type="entry name" value="Periplasmic binding protein-like I"/>
    <property type="match status" value="1"/>
</dbReference>
<keyword evidence="7" id="KW-0342">GTP-binding</keyword>
<feature type="chain" id="PRO_5018024543" description="Guanylate cyclase" evidence="16">
    <location>
        <begin position="24"/>
        <end position="958"/>
    </location>
</feature>
<evidence type="ECO:0000256" key="9">
    <source>
        <dbReference type="ARBA" id="ARBA00023170"/>
    </source>
</evidence>
<comment type="caution">
    <text evidence="19">The sequence shown here is derived from an EMBL/GenBank/DDBJ whole genome shotgun (WGS) entry which is preliminary data.</text>
</comment>
<dbReference type="InterPro" id="IPR028082">
    <property type="entry name" value="Peripla_BP_I"/>
</dbReference>
<dbReference type="Gene3D" id="6.10.250.780">
    <property type="match status" value="1"/>
</dbReference>
<keyword evidence="10" id="KW-0325">Glycoprotein</keyword>
<feature type="transmembrane region" description="Helical" evidence="15">
    <location>
        <begin position="416"/>
        <end position="439"/>
    </location>
</feature>
<dbReference type="PROSITE" id="PS00452">
    <property type="entry name" value="GUANYLATE_CYCLASE_1"/>
    <property type="match status" value="1"/>
</dbReference>
<evidence type="ECO:0000259" key="18">
    <source>
        <dbReference type="PROSITE" id="PS50125"/>
    </source>
</evidence>
<sequence>MKILFRCFHLFLFTLAVTSPVCGDNFTLGLLVPYDASHAPAVGKLFAPAIVTAVDDINNSSDLLSGHHLSYIWTDTKCNEDTSLHAMANQIHEKKVSAIIGPGCTCQYEARYASVQDVAMISYMCRDPLTKKEDYATFAETFIQVEVHKLSRGLIKMFQKFNWSEVAILYENITSYIRMKEVVEREFNSNNIKVLMDRELLADQCYNHVKNNRSSFCDPPTSVTNVSDYMGNMFKELKDKCRVVLYLSEYSVARQTLEYAYNQGMTQGDYAFVMLQLDLERFKRNMDKPGQIHLLLDLDPDKTCDYYQALESVVLVEVQSKLPDEKKSYEAFEKKVKEKYDSFKTNLTASLEKAGFNIEAPLSFYAYYLYDAVYQYAKALNKTLARGKNGTGRNVIRNLLNSTYETKEDRQDGGKIGAIIGGVSAFAGITCIILLVNVIRQYMLKKEMDSLLWKMNYKDIRWVQTSSSVSSDMAEENKVTVKQIGTKTIDLTKSILLELKQMRDFRHENFAQFYGATVDSLYICIVFAFLPRTLKDEAGYETKLDVKLDKTFVSSLVTDIVKGMAYLHSSDLKYHDLLWTAPELLRKRFSFPNSASHKRNRKYVNIQKADVYSFAIILQEFHTRKGPFSNNRNLCAKGRITEPEVPIFRPTVLNFIEELDELRDLMKNCWEEDPDSRPDFTEIKKRINRILVNKGIKTNIFDSMIYMMENYANNLEDIVTERTSQLIEAKRETEELLYKIFPRPVAEQLIKGKQVEAENFDEVSIYFSDIVGFTSLSSESSPMQVVTLLNDLYTLFDDIISEYRVYKVETIGDAYMVVSGLPIKNGHDHAGEISRMALHLLDSVKEEFVVRHKPGYKLQLRIGIHSGPVVAGVVGSAMPRYCLFGDTVNTASRMESYGEAGMIHISEATKNILEILGGFTIKRRGEVHLKVQIYSNKEMMYDPRKRRGHNILVDGTSA</sequence>
<feature type="domain" description="Protein kinase" evidence="17">
    <location>
        <begin position="378"/>
        <end position="691"/>
    </location>
</feature>
<evidence type="ECO:0000259" key="17">
    <source>
        <dbReference type="PROSITE" id="PS50011"/>
    </source>
</evidence>
<dbReference type="SUPFAM" id="SSF55073">
    <property type="entry name" value="Nucleotide cyclase"/>
    <property type="match status" value="1"/>
</dbReference>
<dbReference type="OrthoDB" id="1890790at2759"/>
<dbReference type="GO" id="GO:0005886">
    <property type="term" value="C:plasma membrane"/>
    <property type="evidence" value="ECO:0007669"/>
    <property type="project" value="TreeGrafter"/>
</dbReference>
<evidence type="ECO:0000256" key="13">
    <source>
        <dbReference type="RuleBase" id="RU000405"/>
    </source>
</evidence>
<dbReference type="InterPro" id="IPR001245">
    <property type="entry name" value="Ser-Thr/Tyr_kinase_cat_dom"/>
</dbReference>
<dbReference type="GO" id="GO:0007168">
    <property type="term" value="P:receptor guanylyl cyclase signaling pathway"/>
    <property type="evidence" value="ECO:0007669"/>
    <property type="project" value="TreeGrafter"/>
</dbReference>
<evidence type="ECO:0000256" key="14">
    <source>
        <dbReference type="RuleBase" id="RU003431"/>
    </source>
</evidence>
<dbReference type="InterPro" id="IPR050401">
    <property type="entry name" value="Cyclic_nucleotide_synthase"/>
</dbReference>
<evidence type="ECO:0000256" key="2">
    <source>
        <dbReference type="ARBA" id="ARBA00012202"/>
    </source>
</evidence>
<dbReference type="SUPFAM" id="SSF56112">
    <property type="entry name" value="Protein kinase-like (PK-like)"/>
    <property type="match status" value="1"/>
</dbReference>
<dbReference type="InterPro" id="IPR001828">
    <property type="entry name" value="ANF_lig-bd_rcpt"/>
</dbReference>
<evidence type="ECO:0000256" key="15">
    <source>
        <dbReference type="SAM" id="Phobius"/>
    </source>
</evidence>
<dbReference type="SMART" id="SM00044">
    <property type="entry name" value="CYCc"/>
    <property type="match status" value="1"/>
</dbReference>
<dbReference type="Gene3D" id="3.30.70.1230">
    <property type="entry name" value="Nucleotide cyclase"/>
    <property type="match status" value="1"/>
</dbReference>
<comment type="subcellular location">
    <subcellularLocation>
        <location evidence="1">Membrane</location>
        <topology evidence="1">Single-pass type I membrane protein</topology>
    </subcellularLocation>
</comment>
<keyword evidence="3 15" id="KW-0812">Transmembrane</keyword>
<evidence type="ECO:0000256" key="10">
    <source>
        <dbReference type="ARBA" id="ARBA00023180"/>
    </source>
</evidence>
<dbReference type="PANTHER" id="PTHR11920">
    <property type="entry name" value="GUANYLYL CYCLASE"/>
    <property type="match status" value="1"/>
</dbReference>
<dbReference type="CDD" id="cd07302">
    <property type="entry name" value="CHD"/>
    <property type="match status" value="1"/>
</dbReference>
<evidence type="ECO:0000256" key="16">
    <source>
        <dbReference type="SAM" id="SignalP"/>
    </source>
</evidence>
<dbReference type="PROSITE" id="PS50011">
    <property type="entry name" value="PROTEIN_KINASE_DOM"/>
    <property type="match status" value="1"/>
</dbReference>
<evidence type="ECO:0000256" key="11">
    <source>
        <dbReference type="ARBA" id="ARBA00023239"/>
    </source>
</evidence>
<evidence type="ECO:0000256" key="5">
    <source>
        <dbReference type="ARBA" id="ARBA00022741"/>
    </source>
</evidence>
<keyword evidence="8 15" id="KW-0472">Membrane</keyword>
<comment type="catalytic activity">
    <reaction evidence="14">
        <text>GTP = 3',5'-cyclic GMP + diphosphate</text>
        <dbReference type="Rhea" id="RHEA:13665"/>
        <dbReference type="ChEBI" id="CHEBI:33019"/>
        <dbReference type="ChEBI" id="CHEBI:37565"/>
        <dbReference type="ChEBI" id="CHEBI:57746"/>
        <dbReference type="EC" id="4.6.1.2"/>
    </reaction>
</comment>
<dbReference type="GO" id="GO:0035556">
    <property type="term" value="P:intracellular signal transduction"/>
    <property type="evidence" value="ECO:0007669"/>
    <property type="project" value="InterPro"/>
</dbReference>
<dbReference type="EC" id="4.6.1.2" evidence="2 14"/>
<evidence type="ECO:0000313" key="20">
    <source>
        <dbReference type="Proteomes" id="UP000275408"/>
    </source>
</evidence>
<dbReference type="InterPro" id="IPR011009">
    <property type="entry name" value="Kinase-like_dom_sf"/>
</dbReference>
<keyword evidence="9" id="KW-0675">Receptor</keyword>
<feature type="signal peptide" evidence="16">
    <location>
        <begin position="1"/>
        <end position="23"/>
    </location>
</feature>
<keyword evidence="6 15" id="KW-1133">Transmembrane helix</keyword>
<feature type="transmembrane region" description="Helical" evidence="15">
    <location>
        <begin position="510"/>
        <end position="530"/>
    </location>
</feature>
<accession>A0A3M6UZW5</accession>
<reference evidence="19 20" key="1">
    <citation type="journal article" date="2018" name="Sci. Rep.">
        <title>Comparative analysis of the Pocillopora damicornis genome highlights role of immune system in coral evolution.</title>
        <authorList>
            <person name="Cunning R."/>
            <person name="Bay R.A."/>
            <person name="Gillette P."/>
            <person name="Baker A.C."/>
            <person name="Traylor-Knowles N."/>
        </authorList>
    </citation>
    <scope>NUCLEOTIDE SEQUENCE [LARGE SCALE GENOMIC DNA]</scope>
    <source>
        <strain evidence="19">RSMAS</strain>
        <tissue evidence="19">Whole animal</tissue>
    </source>
</reference>
<dbReference type="PROSITE" id="PS50125">
    <property type="entry name" value="GUANYLATE_CYCLASE_2"/>
    <property type="match status" value="1"/>
</dbReference>
<dbReference type="Pfam" id="PF01094">
    <property type="entry name" value="ANF_receptor"/>
    <property type="match status" value="1"/>
</dbReference>
<keyword evidence="12 14" id="KW-0141">cGMP biosynthesis</keyword>
<dbReference type="Pfam" id="PF00211">
    <property type="entry name" value="Guanylate_cyc"/>
    <property type="match status" value="1"/>
</dbReference>
<evidence type="ECO:0000256" key="12">
    <source>
        <dbReference type="ARBA" id="ARBA00023293"/>
    </source>
</evidence>
<proteinExistence type="inferred from homology"/>
<dbReference type="InterPro" id="IPR001054">
    <property type="entry name" value="A/G_cyclase"/>
</dbReference>
<keyword evidence="5" id="KW-0547">Nucleotide-binding</keyword>
<comment type="similarity">
    <text evidence="13">Belongs to the adenylyl cyclase class-4/guanylyl cyclase family.</text>
</comment>
<evidence type="ECO:0000256" key="6">
    <source>
        <dbReference type="ARBA" id="ARBA00022989"/>
    </source>
</evidence>
<dbReference type="GO" id="GO:0004016">
    <property type="term" value="F:adenylate cyclase activity"/>
    <property type="evidence" value="ECO:0007669"/>
    <property type="project" value="TreeGrafter"/>
</dbReference>
<dbReference type="InterPro" id="IPR018297">
    <property type="entry name" value="A/G_cyclase_CS"/>
</dbReference>
<evidence type="ECO:0000256" key="1">
    <source>
        <dbReference type="ARBA" id="ARBA00004479"/>
    </source>
</evidence>
<dbReference type="Proteomes" id="UP000275408">
    <property type="component" value="Unassembled WGS sequence"/>
</dbReference>
<protein>
    <recommendedName>
        <fullName evidence="2 14">Guanylate cyclase</fullName>
        <ecNumber evidence="2 14">4.6.1.2</ecNumber>
    </recommendedName>
</protein>
<keyword evidence="11 13" id="KW-0456">Lyase</keyword>
<organism evidence="19 20">
    <name type="scientific">Pocillopora damicornis</name>
    <name type="common">Cauliflower coral</name>
    <name type="synonym">Millepora damicornis</name>
    <dbReference type="NCBI Taxonomy" id="46731"/>
    <lineage>
        <taxon>Eukaryota</taxon>
        <taxon>Metazoa</taxon>
        <taxon>Cnidaria</taxon>
        <taxon>Anthozoa</taxon>
        <taxon>Hexacorallia</taxon>
        <taxon>Scleractinia</taxon>
        <taxon>Astrocoeniina</taxon>
        <taxon>Pocilloporidae</taxon>
        <taxon>Pocillopora</taxon>
    </lineage>
</organism>
<dbReference type="Gene3D" id="3.40.50.2300">
    <property type="match status" value="2"/>
</dbReference>
<dbReference type="FunFam" id="3.30.70.1230:FF:000004">
    <property type="entry name" value="Guanylate cyclase"/>
    <property type="match status" value="1"/>
</dbReference>
<keyword evidence="4 16" id="KW-0732">Signal</keyword>
<dbReference type="GO" id="GO:0005525">
    <property type="term" value="F:GTP binding"/>
    <property type="evidence" value="ECO:0007669"/>
    <property type="project" value="UniProtKB-KW"/>
</dbReference>
<gene>
    <name evidence="19" type="ORF">pdam_00005723</name>
</gene>
<evidence type="ECO:0000256" key="3">
    <source>
        <dbReference type="ARBA" id="ARBA00022692"/>
    </source>
</evidence>
<dbReference type="EMBL" id="RCHS01000385">
    <property type="protein sequence ID" value="RMX59231.1"/>
    <property type="molecule type" value="Genomic_DNA"/>
</dbReference>
<dbReference type="PANTHER" id="PTHR11920:SF494">
    <property type="entry name" value="ATRIAL NATRIURETIC PEPTIDE RECEPTOR 2"/>
    <property type="match status" value="1"/>
</dbReference>
<dbReference type="GO" id="GO:0005524">
    <property type="term" value="F:ATP binding"/>
    <property type="evidence" value="ECO:0007669"/>
    <property type="project" value="InterPro"/>
</dbReference>
<dbReference type="STRING" id="46731.A0A3M6UZW5"/>
<dbReference type="Gene3D" id="1.10.510.10">
    <property type="entry name" value="Transferase(Phosphotransferase) domain 1"/>
    <property type="match status" value="2"/>
</dbReference>
<dbReference type="Pfam" id="PF07714">
    <property type="entry name" value="PK_Tyr_Ser-Thr"/>
    <property type="match status" value="2"/>
</dbReference>
<dbReference type="InterPro" id="IPR029787">
    <property type="entry name" value="Nucleotide_cyclase"/>
</dbReference>
<keyword evidence="20" id="KW-1185">Reference proteome</keyword>
<dbReference type="GO" id="GO:0001653">
    <property type="term" value="F:peptide receptor activity"/>
    <property type="evidence" value="ECO:0007669"/>
    <property type="project" value="TreeGrafter"/>
</dbReference>
<dbReference type="AlphaFoldDB" id="A0A3M6UZW5"/>
<evidence type="ECO:0000256" key="8">
    <source>
        <dbReference type="ARBA" id="ARBA00023136"/>
    </source>
</evidence>
<dbReference type="GO" id="GO:0004383">
    <property type="term" value="F:guanylate cyclase activity"/>
    <property type="evidence" value="ECO:0007669"/>
    <property type="project" value="UniProtKB-EC"/>
</dbReference>
<evidence type="ECO:0000313" key="19">
    <source>
        <dbReference type="EMBL" id="RMX59231.1"/>
    </source>
</evidence>